<dbReference type="Proteomes" id="UP000193884">
    <property type="component" value="Unassembled WGS sequence"/>
</dbReference>
<reference evidence="2 3" key="1">
    <citation type="submission" date="2017-03" db="EMBL/GenBank/DDBJ databases">
        <title>Whole genome sequences of fourteen strains of Bradyrhizobium canariense and one strain of Bradyrhizobium japonicum isolated from Lupinus (Papilionoideae: Genisteae) species in Algeria.</title>
        <authorList>
            <person name="Crovadore J."/>
            <person name="Chekireb D."/>
            <person name="Brachmann A."/>
            <person name="Chablais R."/>
            <person name="Cochard B."/>
            <person name="Lefort F."/>
        </authorList>
    </citation>
    <scope>NUCLEOTIDE SEQUENCE [LARGE SCALE GENOMIC DNA]</scope>
    <source>
        <strain evidence="2 3">UBMAN05</strain>
    </source>
</reference>
<sequence length="71" mass="8080">MDQYIFELQDWQVGRAPKGARRLLRPPGRALPGDIRERQNQLDGQTGHGIKHLKVDRIPRLGSPQRDVAEA</sequence>
<organism evidence="2 3">
    <name type="scientific">Bradyrhizobium canariense</name>
    <dbReference type="NCBI Taxonomy" id="255045"/>
    <lineage>
        <taxon>Bacteria</taxon>
        <taxon>Pseudomonadati</taxon>
        <taxon>Pseudomonadota</taxon>
        <taxon>Alphaproteobacteria</taxon>
        <taxon>Hyphomicrobiales</taxon>
        <taxon>Nitrobacteraceae</taxon>
        <taxon>Bradyrhizobium</taxon>
    </lineage>
</organism>
<protein>
    <submittedName>
        <fullName evidence="2">Uncharacterized protein</fullName>
    </submittedName>
</protein>
<feature type="region of interest" description="Disordered" evidence="1">
    <location>
        <begin position="19"/>
        <end position="71"/>
    </location>
</feature>
<proteinExistence type="predicted"/>
<evidence type="ECO:0000313" key="2">
    <source>
        <dbReference type="EMBL" id="OSJ30492.1"/>
    </source>
</evidence>
<gene>
    <name evidence="2" type="ORF">BST63_11945</name>
</gene>
<comment type="caution">
    <text evidence="2">The sequence shown here is derived from an EMBL/GenBank/DDBJ whole genome shotgun (WGS) entry which is preliminary data.</text>
</comment>
<accession>A0ABX3X5D1</accession>
<evidence type="ECO:0000313" key="3">
    <source>
        <dbReference type="Proteomes" id="UP000193884"/>
    </source>
</evidence>
<dbReference type="EMBL" id="NAFK01000153">
    <property type="protein sequence ID" value="OSJ30492.1"/>
    <property type="molecule type" value="Genomic_DNA"/>
</dbReference>
<keyword evidence="3" id="KW-1185">Reference proteome</keyword>
<evidence type="ECO:0000256" key="1">
    <source>
        <dbReference type="SAM" id="MobiDB-lite"/>
    </source>
</evidence>
<name>A0ABX3X5D1_9BRAD</name>